<gene>
    <name evidence="1" type="ORF">MRB53_028569</name>
</gene>
<organism evidence="1 2">
    <name type="scientific">Persea americana</name>
    <name type="common">Avocado</name>
    <dbReference type="NCBI Taxonomy" id="3435"/>
    <lineage>
        <taxon>Eukaryota</taxon>
        <taxon>Viridiplantae</taxon>
        <taxon>Streptophyta</taxon>
        <taxon>Embryophyta</taxon>
        <taxon>Tracheophyta</taxon>
        <taxon>Spermatophyta</taxon>
        <taxon>Magnoliopsida</taxon>
        <taxon>Magnoliidae</taxon>
        <taxon>Laurales</taxon>
        <taxon>Lauraceae</taxon>
        <taxon>Persea</taxon>
    </lineage>
</organism>
<evidence type="ECO:0000313" key="1">
    <source>
        <dbReference type="EMBL" id="KAJ8620040.1"/>
    </source>
</evidence>
<protein>
    <submittedName>
        <fullName evidence="1">Uncharacterized protein</fullName>
    </submittedName>
</protein>
<dbReference type="EMBL" id="CM056817">
    <property type="protein sequence ID" value="KAJ8620040.1"/>
    <property type="molecule type" value="Genomic_DNA"/>
</dbReference>
<name>A0ACC2KFV2_PERAE</name>
<keyword evidence="2" id="KW-1185">Reference proteome</keyword>
<evidence type="ECO:0000313" key="2">
    <source>
        <dbReference type="Proteomes" id="UP001234297"/>
    </source>
</evidence>
<dbReference type="Proteomes" id="UP001234297">
    <property type="component" value="Chromosome 9"/>
</dbReference>
<comment type="caution">
    <text evidence="1">The sequence shown here is derived from an EMBL/GenBank/DDBJ whole genome shotgun (WGS) entry which is preliminary data.</text>
</comment>
<sequence>MQEGSSEAIKLPPVHDELHGPTPSNAGPIDDQLHNESTTDPPCPTDVEDSQIRSSPTRLSSSPTRSLVKGGRSSTCLKTTKEEMTTLEGRVVAGFLVRDFEALEEQDAMRMEGTGLKGGNVLGNRFNPTFQITVFSVV</sequence>
<reference evidence="1 2" key="1">
    <citation type="journal article" date="2022" name="Hortic Res">
        <title>A haplotype resolved chromosomal level avocado genome allows analysis of novel avocado genes.</title>
        <authorList>
            <person name="Nath O."/>
            <person name="Fletcher S.J."/>
            <person name="Hayward A."/>
            <person name="Shaw L.M."/>
            <person name="Masouleh A.K."/>
            <person name="Furtado A."/>
            <person name="Henry R.J."/>
            <person name="Mitter N."/>
        </authorList>
    </citation>
    <scope>NUCLEOTIDE SEQUENCE [LARGE SCALE GENOMIC DNA]</scope>
    <source>
        <strain evidence="2">cv. Hass</strain>
    </source>
</reference>
<accession>A0ACC2KFV2</accession>
<proteinExistence type="predicted"/>